<evidence type="ECO:0000313" key="4">
    <source>
        <dbReference type="Proteomes" id="UP000746535"/>
    </source>
</evidence>
<keyword evidence="4" id="KW-1185">Reference proteome</keyword>
<gene>
    <name evidence="3" type="ORF">HBH25_15205</name>
</gene>
<comment type="caution">
    <text evidence="3">The sequence shown here is derived from an EMBL/GenBank/DDBJ whole genome shotgun (WGS) entry which is preliminary data.</text>
</comment>
<evidence type="ECO:0000313" key="3">
    <source>
        <dbReference type="EMBL" id="NJP02196.1"/>
    </source>
</evidence>
<dbReference type="SUPFAM" id="SSF53850">
    <property type="entry name" value="Periplasmic binding protein-like II"/>
    <property type="match status" value="1"/>
</dbReference>
<sequence length="360" mass="38472">MKKQPTFKTLCLASVLGTALALGNQAVAADDLASLEAAAKKEGEVNSVGMPDAWANWKGTWADLAKTYGIKHMDTDMSSAQEVAKFAAEKDNASADIGDVGAAFGPIAAAQGVTQPYKPTTWAQIPEWAKDADGHWMLAYTGSIAFIINKQLVKEADAPKTWKDLETGTYKVAIGDVSTAAQAANGVLAAAIAFKGDESNLAPGLALFTKLAQQGRLSMANPTIQTLEKGEIDVGVVWDFNGLSYRDQIDPKRFDVLIPADGSVISGYTTLINKYAKHPNAAKLAREYILSDAGQINLAAGYARPIRADHVKLPPDVAAKLLPAEQYKGVKPITDAAAWEKSSKALPQQWNEQVITEMKQ</sequence>
<dbReference type="EMBL" id="JAAVJI010000009">
    <property type="protein sequence ID" value="NJP02196.1"/>
    <property type="molecule type" value="Genomic_DNA"/>
</dbReference>
<feature type="chain" id="PRO_5047072104" evidence="2">
    <location>
        <begin position="29"/>
        <end position="360"/>
    </location>
</feature>
<dbReference type="Gene3D" id="3.40.190.10">
    <property type="entry name" value="Periplasmic binding protein-like II"/>
    <property type="match status" value="2"/>
</dbReference>
<dbReference type="RefSeq" id="WP_168084777.1">
    <property type="nucleotide sequence ID" value="NZ_JAAVJI010000009.1"/>
</dbReference>
<evidence type="ECO:0000256" key="1">
    <source>
        <dbReference type="ARBA" id="ARBA00022729"/>
    </source>
</evidence>
<evidence type="ECO:0000256" key="2">
    <source>
        <dbReference type="SAM" id="SignalP"/>
    </source>
</evidence>
<proteinExistence type="predicted"/>
<feature type="signal peptide" evidence="2">
    <location>
        <begin position="1"/>
        <end position="28"/>
    </location>
</feature>
<dbReference type="PANTHER" id="PTHR30006">
    <property type="entry name" value="THIAMINE-BINDING PERIPLASMIC PROTEIN-RELATED"/>
    <property type="match status" value="1"/>
</dbReference>
<dbReference type="Proteomes" id="UP000746535">
    <property type="component" value="Unassembled WGS sequence"/>
</dbReference>
<accession>A0ABX0YGP4</accession>
<organism evidence="3 4">
    <name type="scientific">Pseudomonas quercus</name>
    <dbReference type="NCBI Taxonomy" id="2722792"/>
    <lineage>
        <taxon>Bacteria</taxon>
        <taxon>Pseudomonadati</taxon>
        <taxon>Pseudomonadota</taxon>
        <taxon>Gammaproteobacteria</taxon>
        <taxon>Pseudomonadales</taxon>
        <taxon>Pseudomonadaceae</taxon>
        <taxon>Pseudomonas</taxon>
    </lineage>
</organism>
<protein>
    <submittedName>
        <fullName evidence="3">Extracellular solute-binding protein</fullName>
    </submittedName>
</protein>
<dbReference type="PANTHER" id="PTHR30006:SF2">
    <property type="entry name" value="ABC TRANSPORTER SUBSTRATE-BINDING PROTEIN"/>
    <property type="match status" value="1"/>
</dbReference>
<reference evidence="3 4" key="1">
    <citation type="submission" date="2020-03" db="EMBL/GenBank/DDBJ databases">
        <authorList>
            <person name="Wang L."/>
            <person name="He N."/>
            <person name="Li Y."/>
            <person name="Fang Y."/>
            <person name="Zhang F."/>
        </authorList>
    </citation>
    <scope>NUCLEOTIDE SEQUENCE [LARGE SCALE GENOMIC DNA]</scope>
    <source>
        <strain evidence="4">hsmgli-8</strain>
    </source>
</reference>
<keyword evidence="1 2" id="KW-0732">Signal</keyword>
<name>A0ABX0YGP4_9PSED</name>
<dbReference type="Pfam" id="PF13343">
    <property type="entry name" value="SBP_bac_6"/>
    <property type="match status" value="1"/>
</dbReference>